<dbReference type="AlphaFoldDB" id="A0A1T5F557"/>
<dbReference type="Pfam" id="PF02021">
    <property type="entry name" value="UPF0102"/>
    <property type="match status" value="1"/>
</dbReference>
<dbReference type="InterPro" id="IPR011856">
    <property type="entry name" value="tRNA_endonuc-like_dom_sf"/>
</dbReference>
<dbReference type="HAMAP" id="MF_00048">
    <property type="entry name" value="UPF0102"/>
    <property type="match status" value="1"/>
</dbReference>
<protein>
    <recommendedName>
        <fullName evidence="2">UPF0102 protein SAMN06295920_108159</fullName>
    </recommendedName>
</protein>
<organism evidence="3 4">
    <name type="scientific">Rhizorhabdus histidinilytica</name>
    <dbReference type="NCBI Taxonomy" id="439228"/>
    <lineage>
        <taxon>Bacteria</taxon>
        <taxon>Pseudomonadati</taxon>
        <taxon>Pseudomonadota</taxon>
        <taxon>Alphaproteobacteria</taxon>
        <taxon>Sphingomonadales</taxon>
        <taxon>Sphingomonadaceae</taxon>
        <taxon>Rhizorhabdus</taxon>
    </lineage>
</organism>
<dbReference type="EMBL" id="FUYM01000008">
    <property type="protein sequence ID" value="SKB91354.1"/>
    <property type="molecule type" value="Genomic_DNA"/>
</dbReference>
<accession>A0A1T5F557</accession>
<gene>
    <name evidence="3" type="ORF">SAMN06295920_108159</name>
</gene>
<dbReference type="InterPro" id="IPR011335">
    <property type="entry name" value="Restrct_endonuc-II-like"/>
</dbReference>
<reference evidence="4" key="1">
    <citation type="submission" date="2017-02" db="EMBL/GenBank/DDBJ databases">
        <authorList>
            <person name="Varghese N."/>
            <person name="Submissions S."/>
        </authorList>
    </citation>
    <scope>NUCLEOTIDE SEQUENCE [LARGE SCALE GENOMIC DNA]</scope>
    <source>
        <strain evidence="4">UM2</strain>
    </source>
</reference>
<dbReference type="Proteomes" id="UP000189818">
    <property type="component" value="Unassembled WGS sequence"/>
</dbReference>
<dbReference type="GO" id="GO:0003676">
    <property type="term" value="F:nucleic acid binding"/>
    <property type="evidence" value="ECO:0007669"/>
    <property type="project" value="InterPro"/>
</dbReference>
<sequence>MNRRAVAEQQGRTGEHIAAWWLRLHGWRIVGQRVKTGRGEVDLIARRGRTLAFVEVKTRGDAAALATAIDEYRLRRVVAAAEALLPRYGAGVENVRIDVILVRPWRRPVHLSNVWHAQ</sequence>
<proteinExistence type="inferred from homology"/>
<name>A0A1T5F557_9SPHN</name>
<dbReference type="Gene3D" id="3.40.1350.10">
    <property type="match status" value="1"/>
</dbReference>
<keyword evidence="3" id="KW-0378">Hydrolase</keyword>
<dbReference type="PANTHER" id="PTHR34039:SF1">
    <property type="entry name" value="UPF0102 PROTEIN YRAN"/>
    <property type="match status" value="1"/>
</dbReference>
<evidence type="ECO:0000256" key="2">
    <source>
        <dbReference type="HAMAP-Rule" id="MF_00048"/>
    </source>
</evidence>
<comment type="similarity">
    <text evidence="1 2">Belongs to the UPF0102 family.</text>
</comment>
<dbReference type="RefSeq" id="WP_079649517.1">
    <property type="nucleotide sequence ID" value="NZ_FUYM01000008.1"/>
</dbReference>
<evidence type="ECO:0000313" key="3">
    <source>
        <dbReference type="EMBL" id="SKB91354.1"/>
    </source>
</evidence>
<keyword evidence="3" id="KW-0540">Nuclease</keyword>
<dbReference type="GO" id="GO:0004519">
    <property type="term" value="F:endonuclease activity"/>
    <property type="evidence" value="ECO:0007669"/>
    <property type="project" value="UniProtKB-KW"/>
</dbReference>
<keyword evidence="4" id="KW-1185">Reference proteome</keyword>
<dbReference type="PANTHER" id="PTHR34039">
    <property type="entry name" value="UPF0102 PROTEIN YRAN"/>
    <property type="match status" value="1"/>
</dbReference>
<dbReference type="InterPro" id="IPR003509">
    <property type="entry name" value="UPF0102_YraN-like"/>
</dbReference>
<dbReference type="OrthoDB" id="9812968at2"/>
<dbReference type="STRING" id="439228.SAMN06295920_108159"/>
<keyword evidence="3" id="KW-0255">Endonuclease</keyword>
<dbReference type="SUPFAM" id="SSF52980">
    <property type="entry name" value="Restriction endonuclease-like"/>
    <property type="match status" value="1"/>
</dbReference>
<evidence type="ECO:0000313" key="4">
    <source>
        <dbReference type="Proteomes" id="UP000189818"/>
    </source>
</evidence>
<evidence type="ECO:0000256" key="1">
    <source>
        <dbReference type="ARBA" id="ARBA00006738"/>
    </source>
</evidence>